<dbReference type="Gene3D" id="2.60.40.10">
    <property type="entry name" value="Immunoglobulins"/>
    <property type="match status" value="2"/>
</dbReference>
<feature type="region of interest" description="Disordered" evidence="6">
    <location>
        <begin position="2305"/>
        <end position="2334"/>
    </location>
</feature>
<protein>
    <submittedName>
        <fullName evidence="10">LPXTG-motif cell wall-anchored protein</fullName>
    </submittedName>
</protein>
<comment type="subcellular location">
    <subcellularLocation>
        <location evidence="1">Secreted</location>
    </subcellularLocation>
</comment>
<feature type="compositionally biased region" description="Pro residues" evidence="6">
    <location>
        <begin position="2308"/>
        <end position="2321"/>
    </location>
</feature>
<feature type="chain" id="PRO_5032763278" evidence="8">
    <location>
        <begin position="27"/>
        <end position="2369"/>
    </location>
</feature>
<dbReference type="Pfam" id="PF24346">
    <property type="entry name" value="DUF7507"/>
    <property type="match status" value="5"/>
</dbReference>
<dbReference type="RefSeq" id="WP_179457663.1">
    <property type="nucleotide sequence ID" value="NZ_BAAAPX010000001.1"/>
</dbReference>
<reference evidence="10 11" key="1">
    <citation type="submission" date="2020-07" db="EMBL/GenBank/DDBJ databases">
        <title>Sequencing the genomes of 1000 actinobacteria strains.</title>
        <authorList>
            <person name="Klenk H.-P."/>
        </authorList>
    </citation>
    <scope>NUCLEOTIDE SEQUENCE [LARGE SCALE GENOMIC DNA]</scope>
    <source>
        <strain evidence="10 11">DSM 23871</strain>
    </source>
</reference>
<evidence type="ECO:0000256" key="1">
    <source>
        <dbReference type="ARBA" id="ARBA00004613"/>
    </source>
</evidence>
<dbReference type="InterPro" id="IPR019931">
    <property type="entry name" value="LPXTG_anchor"/>
</dbReference>
<dbReference type="Pfam" id="PF17210">
    <property type="entry name" value="SdrD_B"/>
    <property type="match status" value="2"/>
</dbReference>
<name>A0A852T5L1_9MICO</name>
<evidence type="ECO:0000313" key="11">
    <source>
        <dbReference type="Proteomes" id="UP000589620"/>
    </source>
</evidence>
<keyword evidence="3" id="KW-0964">Secreted</keyword>
<keyword evidence="7" id="KW-1133">Transmembrane helix</keyword>
<dbReference type="SUPFAM" id="SSF117074">
    <property type="entry name" value="Hypothetical protein PA1324"/>
    <property type="match status" value="2"/>
</dbReference>
<dbReference type="GO" id="GO:0005975">
    <property type="term" value="P:carbohydrate metabolic process"/>
    <property type="evidence" value="ECO:0007669"/>
    <property type="project" value="UniProtKB-ARBA"/>
</dbReference>
<evidence type="ECO:0000256" key="2">
    <source>
        <dbReference type="ARBA" id="ARBA00022512"/>
    </source>
</evidence>
<dbReference type="InterPro" id="IPR033764">
    <property type="entry name" value="Sdr_B"/>
</dbReference>
<dbReference type="InterPro" id="IPR055354">
    <property type="entry name" value="DUF7507"/>
</dbReference>
<evidence type="ECO:0000256" key="7">
    <source>
        <dbReference type="SAM" id="Phobius"/>
    </source>
</evidence>
<dbReference type="InterPro" id="IPR047589">
    <property type="entry name" value="DUF11_rpt"/>
</dbReference>
<dbReference type="InterPro" id="IPR051417">
    <property type="entry name" value="SDr/BOS_complex"/>
</dbReference>
<dbReference type="NCBIfam" id="TIGR01451">
    <property type="entry name" value="B_ant_repeat"/>
    <property type="match status" value="3"/>
</dbReference>
<feature type="domain" description="Gram-positive cocci surface proteins LPxTG" evidence="9">
    <location>
        <begin position="2332"/>
        <end position="2369"/>
    </location>
</feature>
<dbReference type="GO" id="GO:0005576">
    <property type="term" value="C:extracellular region"/>
    <property type="evidence" value="ECO:0007669"/>
    <property type="project" value="UniProtKB-SubCell"/>
</dbReference>
<keyword evidence="5" id="KW-0572">Peptidoglycan-anchor</keyword>
<evidence type="ECO:0000256" key="6">
    <source>
        <dbReference type="SAM" id="MobiDB-lite"/>
    </source>
</evidence>
<feature type="compositionally biased region" description="Polar residues" evidence="6">
    <location>
        <begin position="1606"/>
        <end position="1618"/>
    </location>
</feature>
<evidence type="ECO:0000313" key="10">
    <source>
        <dbReference type="EMBL" id="NYD75864.1"/>
    </source>
</evidence>
<dbReference type="InterPro" id="IPR013783">
    <property type="entry name" value="Ig-like_fold"/>
</dbReference>
<evidence type="ECO:0000256" key="5">
    <source>
        <dbReference type="ARBA" id="ARBA00023088"/>
    </source>
</evidence>
<feature type="transmembrane region" description="Helical" evidence="7">
    <location>
        <begin position="2342"/>
        <end position="2359"/>
    </location>
</feature>
<feature type="signal peptide" evidence="8">
    <location>
        <begin position="1"/>
        <end position="26"/>
    </location>
</feature>
<gene>
    <name evidence="10" type="ORF">BJ963_003383</name>
</gene>
<keyword evidence="11" id="KW-1185">Reference proteome</keyword>
<dbReference type="Proteomes" id="UP000589620">
    <property type="component" value="Unassembled WGS sequence"/>
</dbReference>
<dbReference type="PANTHER" id="PTHR23303:SF15">
    <property type="entry name" value="COLOSSIN-A"/>
    <property type="match status" value="1"/>
</dbReference>
<evidence type="ECO:0000256" key="4">
    <source>
        <dbReference type="ARBA" id="ARBA00022729"/>
    </source>
</evidence>
<keyword evidence="2" id="KW-0134">Cell wall</keyword>
<proteinExistence type="predicted"/>
<dbReference type="NCBIfam" id="TIGR01167">
    <property type="entry name" value="LPXTG_anchor"/>
    <property type="match status" value="1"/>
</dbReference>
<accession>A0A852T5L1</accession>
<evidence type="ECO:0000259" key="9">
    <source>
        <dbReference type="PROSITE" id="PS50847"/>
    </source>
</evidence>
<evidence type="ECO:0000256" key="3">
    <source>
        <dbReference type="ARBA" id="ARBA00022525"/>
    </source>
</evidence>
<dbReference type="PROSITE" id="PS50847">
    <property type="entry name" value="GRAM_POS_ANCHORING"/>
    <property type="match status" value="1"/>
</dbReference>
<keyword evidence="7" id="KW-0812">Transmembrane</keyword>
<dbReference type="PANTHER" id="PTHR23303">
    <property type="entry name" value="CARBOXYPEPTIDASE REGULATORY REGION-CONTAINING"/>
    <property type="match status" value="1"/>
</dbReference>
<keyword evidence="4 8" id="KW-0732">Signal</keyword>
<feature type="region of interest" description="Disordered" evidence="6">
    <location>
        <begin position="1599"/>
        <end position="1618"/>
    </location>
</feature>
<keyword evidence="7" id="KW-0472">Membrane</keyword>
<comment type="caution">
    <text evidence="10">The sequence shown here is derived from an EMBL/GenBank/DDBJ whole genome shotgun (WGS) entry which is preliminary data.</text>
</comment>
<dbReference type="EMBL" id="JACCBJ010000001">
    <property type="protein sequence ID" value="NYD75864.1"/>
    <property type="molecule type" value="Genomic_DNA"/>
</dbReference>
<organism evidence="10 11">
    <name type="scientific">Leifsonia soli</name>
    <dbReference type="NCBI Taxonomy" id="582665"/>
    <lineage>
        <taxon>Bacteria</taxon>
        <taxon>Bacillati</taxon>
        <taxon>Actinomycetota</taxon>
        <taxon>Actinomycetes</taxon>
        <taxon>Micrococcales</taxon>
        <taxon>Microbacteriaceae</taxon>
        <taxon>Leifsonia</taxon>
    </lineage>
</organism>
<sequence length="2369" mass="244605">MIKRLCVTVAVVVLLAGVVTPVAATAAAGSLVSGLVWADVNRDGVRTPDESVKAGVPIQLVSATTGTVVATTTSATNGTYSFANAADGSYFARAIAPGAFRFPDVATGQNDFRRSEVPATGSPERGVTAPFTIAGATQVPNLDAGMQPISTLETDRLQIPDSCETYASTGTPPWDATDGPGLDTGPGNCVVRVGDTVRQNYSVSLTGLPTGVTVPNVVIELTITPVSNPDDPSDAADATLQLAGPGTNGLPAGCLAAANGANPPSSATTNANGSITVVCNLGSMSSNVSTVQLVYRFADDTPIPGFASVTASAYTGQDDAAPSNTVSGPVVQVTGTAEWEAKKFLQNGPLRATRTIGGVVTQGFDQYYWIDLINVKGAIGGSDLQWPISFTDRMTKFPNAVLFSCSPRIPGNDAAVSDWSVTCPVNQAAGTTGWNMTATKPVTSRQENTRILVGVFVPTADAYRSVNPAWQPGDTPPTGVVSWQNQIRDTNGWHMIGGQLNDPPNSVGPGYEPGWDGTTASGDNVVDRQFAITEPRWDVAKTNAGNPSFQERDLDNNPATPPVPGFNVAFQFTVSESNGNLISSNIDRIAFKDVMPQYPDAVLIQCLGHSGNFNTGTPTCETGAQPTDGWDMSFTPNANGNNTKTNTWQAFFFVPTPSIPDPCRVNASQTFSVHNDAVDTDGWTAGGWLINNTGFEPGWDGTTASGNNVATRTFSVRSTVSDCGTLNGDKQYEGIAGGLTAWNQFSLGDVVNSHVWTTASTNRVAVTDPMVCDVFDVSVWRVSGNPLAPVTGADPNPHLQANPANPGFDRNDYVIEYAVGANAVDTQTGTGNGLDNTANVVDARQCRDAPGPWSSDPAAAFGADWRDEVNMVRVRPITAGHVEVGPFTLGLYLPLQSRWRYNGGPNAGEDIPQGVLLNNTGAWPAIDANGAQVWRDVSRQLAANLPLSGNKSYATQAGNAWADNTTVASGTKVQSIVGLYADLPQLGAVSGPPNGVQAPGAPDSLGFPVDNPTVCDAFDVSVFQLDRLGWSTSSGITPGDYVIEYAVGSNAVDTQAGAQTGGLYPVDRTSLVADATSCREYAGPWVTDPADFGPNWRDTVNMVRMRPRATDYVQHAAFNLTLRTMLQARGVYNGGPDAGQPIPTGVRLSNVGGWSTGPRGDQWTTMQKEVRYQGMRLIVAKSAGQATYLPGQDAIWNLSVGINDAEVGAVMQNIRLVDTIPQGLTYNSACTHARLPAGVTVNYNAATREVTFILGDVTATAANYWIRTGATALQLCATLETVAQPGDSYVNSVQARADNSENAPTATATTTATGSGQLGLVKNVDKSFVASGETYTWSLDWANTSTVISFLPTDLIDVLPWNGDGDPASGSARGQYASDYVGLSRLTGLLAAPTYVRGATGNVGGFWYYSTADPSTISQDPRDPANADPAAPGGLWLAAGEVSDIDAVTAVRFVSSGPLGVGTRVRAQIPMVSTSSQLDNVYVNRAEIYSGTFPNQPLLSNEPYVIMPGFTVGDLVWLDRNGDGRFDGGDQGIPGVTVQVLDEAGEVVSTATTDAVGRWVSKALPAGTYTVHIPAAMFDPGEPLDGVVVRTAGSSAANAINERGDNNNTETPVPSWTGLTSSPVTLSYVRDGRGFLVGANGAIGDDVLGLANPLIPDEFSNYTIDLALMPAPGIDIAKSTNGQDADDPPGPTVAVGGPVRWTYVVTNTGAVDLTDVTVTDNKIDAAAIDCDGTGSNIVAGPFPPGASFTCVADGVATAGQYTNIGMVSALDPAMVQVDHENLSHYVGIQPQVDIEKATNTADADAAPGPTVAVGGAVRWTYVVRNTGNAPLTNVTVTDDHVPASGIDCDGTGSNVIPGPLAPDDSFTCVATGTAVLGQYENTGRVTGTAPPTTDVDGLPVPGAEVTDEDLSHYLGIQPQIDIEKATNTQDADAAPGPTVAVGDPVRWTYVVTNTGTVPLTDVTVTDNRVPASGIDCDGTGSNVIPGPLAPDATVTCVANGTAALGQYENTGSVTGTGPTTTGVDGAPLPGVEATDEDPSHYLGIQPKIDIEKATNTQDADAAPGPTVAAGDPVRWTYVVTNTGTVPLTDVTVTDDRIAASGIDCDGTGSNVIPGPLAPDATVTCVANGTATLGQYENTGHVTGTGPATTDVDGNPVPGADASDEDLSHYLGVAPAIDIEKATNGLDADDAPGPAIAEGAPVRWTYTVTNTGNAPVTDITVTDDRVDASRIDCGGTGSNVIPGPLDPGDAFDCVATGTAVAGAYVNTGTVTAMGPEVVDADGATTPGVQVSDTDPSHYLGEITDEGTTPIPPVVPPVPPAAPAAPAALGPDALPDTGAGDQTGLLLGSALLLLLGARAIIGGRRRRRRAS</sequence>
<evidence type="ECO:0000256" key="8">
    <source>
        <dbReference type="SAM" id="SignalP"/>
    </source>
</evidence>